<sequence length="177" mass="19971">MGFKEFISNGWNKVQEGVGQAGKWLGEHQNVLKGLGKGAEMLGAVGVPFAGAVGKVLNTAAGIGQNYNEDKTAKEASEMKKVETDTYKTYMDKMKNQLEQPVNQQTLTSYGNILPLRHSAIDKINYRYDPYQIKPTVFKNEMDFENRVRKTKTKKKGAKKEKSKKHQENSRILNKTQ</sequence>
<reference evidence="2 3" key="1">
    <citation type="submission" date="2024-04" db="EMBL/GenBank/DDBJ databases">
        <title>Tritrichomonas musculus Genome.</title>
        <authorList>
            <person name="Alves-Ferreira E."/>
            <person name="Grigg M."/>
            <person name="Lorenzi H."/>
            <person name="Galac M."/>
        </authorList>
    </citation>
    <scope>NUCLEOTIDE SEQUENCE [LARGE SCALE GENOMIC DNA]</scope>
    <source>
        <strain evidence="2 3">EAF2021</strain>
    </source>
</reference>
<feature type="compositionally biased region" description="Basic residues" evidence="1">
    <location>
        <begin position="149"/>
        <end position="165"/>
    </location>
</feature>
<dbReference type="EMBL" id="JAPFFF010000023">
    <property type="protein sequence ID" value="KAK8852603.1"/>
    <property type="molecule type" value="Genomic_DNA"/>
</dbReference>
<feature type="region of interest" description="Disordered" evidence="1">
    <location>
        <begin position="143"/>
        <end position="177"/>
    </location>
</feature>
<dbReference type="Proteomes" id="UP001470230">
    <property type="component" value="Unassembled WGS sequence"/>
</dbReference>
<keyword evidence="3" id="KW-1185">Reference proteome</keyword>
<evidence type="ECO:0000313" key="2">
    <source>
        <dbReference type="EMBL" id="KAK8852603.1"/>
    </source>
</evidence>
<organism evidence="2 3">
    <name type="scientific">Tritrichomonas musculus</name>
    <dbReference type="NCBI Taxonomy" id="1915356"/>
    <lineage>
        <taxon>Eukaryota</taxon>
        <taxon>Metamonada</taxon>
        <taxon>Parabasalia</taxon>
        <taxon>Tritrichomonadida</taxon>
        <taxon>Tritrichomonadidae</taxon>
        <taxon>Tritrichomonas</taxon>
    </lineage>
</organism>
<evidence type="ECO:0000313" key="3">
    <source>
        <dbReference type="Proteomes" id="UP001470230"/>
    </source>
</evidence>
<accession>A0ABR2HU02</accession>
<proteinExistence type="predicted"/>
<evidence type="ECO:0000256" key="1">
    <source>
        <dbReference type="SAM" id="MobiDB-lite"/>
    </source>
</evidence>
<name>A0ABR2HU02_9EUKA</name>
<comment type="caution">
    <text evidence="2">The sequence shown here is derived from an EMBL/GenBank/DDBJ whole genome shotgun (WGS) entry which is preliminary data.</text>
</comment>
<protein>
    <submittedName>
        <fullName evidence="2">Uncharacterized protein</fullName>
    </submittedName>
</protein>
<gene>
    <name evidence="2" type="ORF">M9Y10_017591</name>
</gene>